<evidence type="ECO:0000313" key="1">
    <source>
        <dbReference type="EMBL" id="KAK4004792.1"/>
    </source>
</evidence>
<accession>A0ABQ9YVW0</accession>
<evidence type="ECO:0000313" key="2">
    <source>
        <dbReference type="Proteomes" id="UP001234178"/>
    </source>
</evidence>
<dbReference type="EMBL" id="JAOYFB010000001">
    <property type="protein sequence ID" value="KAK4004792.1"/>
    <property type="molecule type" value="Genomic_DNA"/>
</dbReference>
<comment type="caution">
    <text evidence="1">The sequence shown here is derived from an EMBL/GenBank/DDBJ whole genome shotgun (WGS) entry which is preliminary data.</text>
</comment>
<proteinExistence type="predicted"/>
<sequence>MEHNEHEVRSQIWRNDRVLGESTGYDGSEHRRHAKRFSVICFTFSVVNVVADSGGSSIIVQTEKLAWSKENLNADVIRVLKWILLTPKNSRGRIVNLNALIEIVNGTLSPIFSINDVAVVVSHMEKAFPTKSLDGIMNRHKHRISVSYTTAVGENGSGLMRCHSRGSATCLIVKFFYWNHLPKRGLA</sequence>
<name>A0ABQ9YVW0_9CRUS</name>
<reference evidence="1 2" key="1">
    <citation type="journal article" date="2023" name="Nucleic Acids Res.">
        <title>The hologenome of Daphnia magna reveals possible DNA methylation and microbiome-mediated evolution of the host genome.</title>
        <authorList>
            <person name="Chaturvedi A."/>
            <person name="Li X."/>
            <person name="Dhandapani V."/>
            <person name="Marshall H."/>
            <person name="Kissane S."/>
            <person name="Cuenca-Cambronero M."/>
            <person name="Asole G."/>
            <person name="Calvet F."/>
            <person name="Ruiz-Romero M."/>
            <person name="Marangio P."/>
            <person name="Guigo R."/>
            <person name="Rago D."/>
            <person name="Mirbahai L."/>
            <person name="Eastwood N."/>
            <person name="Colbourne J.K."/>
            <person name="Zhou J."/>
            <person name="Mallon E."/>
            <person name="Orsini L."/>
        </authorList>
    </citation>
    <scope>NUCLEOTIDE SEQUENCE [LARGE SCALE GENOMIC DNA]</scope>
    <source>
        <strain evidence="1">LRV0_1</strain>
    </source>
</reference>
<organism evidence="1 2">
    <name type="scientific">Daphnia magna</name>
    <dbReference type="NCBI Taxonomy" id="35525"/>
    <lineage>
        <taxon>Eukaryota</taxon>
        <taxon>Metazoa</taxon>
        <taxon>Ecdysozoa</taxon>
        <taxon>Arthropoda</taxon>
        <taxon>Crustacea</taxon>
        <taxon>Branchiopoda</taxon>
        <taxon>Diplostraca</taxon>
        <taxon>Cladocera</taxon>
        <taxon>Anomopoda</taxon>
        <taxon>Daphniidae</taxon>
        <taxon>Daphnia</taxon>
    </lineage>
</organism>
<dbReference type="Proteomes" id="UP001234178">
    <property type="component" value="Unassembled WGS sequence"/>
</dbReference>
<keyword evidence="2" id="KW-1185">Reference proteome</keyword>
<protein>
    <submittedName>
        <fullName evidence="1">Uncharacterized protein</fullName>
    </submittedName>
</protein>
<gene>
    <name evidence="1" type="ORF">OUZ56_006516</name>
</gene>